<dbReference type="InterPro" id="IPR006665">
    <property type="entry name" value="OmpA-like"/>
</dbReference>
<sequence length="186" mass="19872">MRALALVVVAFAVSACSSHPKPPTVSGRDRVPVNSPAAAQTLQQEAFPSAPVVVVQHQGGPQAVQRQQAPRAADRPLYSVVSVQFRWNSAQFLPTPAQVAHLRGLIAAGVAHVQVRGRTDNPNPSSGDERIARGRAEAAKDWLIGEGVPSGIIDLNFVSAGDYQSNNRLSDGRALNRRVDIEFISK</sequence>
<dbReference type="PROSITE" id="PS51123">
    <property type="entry name" value="OMPA_2"/>
    <property type="match status" value="1"/>
</dbReference>
<reference evidence="1" key="1">
    <citation type="submission" date="2012-05" db="EMBL/GenBank/DDBJ databases">
        <authorList>
            <person name="Studholme D.J."/>
            <person name="Wasukira A."/>
            <person name="Grant M."/>
        </authorList>
    </citation>
    <scope>NUCLEOTIDE SEQUENCE [LARGE SCALE GENOMIC DNA]</scope>
    <source>
        <strain evidence="1">NCPPB 890</strain>
    </source>
</reference>
<dbReference type="PROSITE" id="PS51257">
    <property type="entry name" value="PROKAR_LIPOPROTEIN"/>
    <property type="match status" value="1"/>
</dbReference>
<dbReference type="GO" id="GO:0016020">
    <property type="term" value="C:membrane"/>
    <property type="evidence" value="ECO:0007669"/>
    <property type="project" value="UniProtKB-UniRule"/>
</dbReference>
<evidence type="ECO:0000313" key="1">
    <source>
        <dbReference type="EMBL" id="KFA02438.1"/>
    </source>
</evidence>
<dbReference type="SUPFAM" id="SSF103088">
    <property type="entry name" value="OmpA-like"/>
    <property type="match status" value="1"/>
</dbReference>
<dbReference type="RefSeq" id="WP_026112984.1">
    <property type="nucleotide sequence ID" value="NZ_AKBN02000032.1"/>
</dbReference>
<dbReference type="EMBL" id="AKBN01000516">
    <property type="protein sequence ID" value="KFA02438.1"/>
    <property type="molecule type" value="Genomic_DNA"/>
</dbReference>
<gene>
    <name evidence="1" type="ORF">A11K_0109680</name>
</gene>
<dbReference type="AlphaFoldDB" id="A0A837APT6"/>
<proteinExistence type="predicted"/>
<protein>
    <submittedName>
        <fullName evidence="1">Uncharacterized protein</fullName>
    </submittedName>
</protein>
<name>A0A837APT6_XANVA</name>
<accession>A0A837APT6</accession>
<organism evidence="1">
    <name type="scientific">Xanthomonas vasicola pv. vasculorum NCPPB 890</name>
    <dbReference type="NCBI Taxonomy" id="1184265"/>
    <lineage>
        <taxon>Bacteria</taxon>
        <taxon>Pseudomonadati</taxon>
        <taxon>Pseudomonadota</taxon>
        <taxon>Gammaproteobacteria</taxon>
        <taxon>Lysobacterales</taxon>
        <taxon>Lysobacteraceae</taxon>
        <taxon>Xanthomonas</taxon>
    </lineage>
</organism>
<comment type="caution">
    <text evidence="1">The sequence shown here is derived from an EMBL/GenBank/DDBJ whole genome shotgun (WGS) entry which is preliminary data.</text>
</comment>
<dbReference type="InterPro" id="IPR036737">
    <property type="entry name" value="OmpA-like_sf"/>
</dbReference>
<dbReference type="Gene3D" id="3.30.1330.60">
    <property type="entry name" value="OmpA-like domain"/>
    <property type="match status" value="1"/>
</dbReference>